<dbReference type="InterPro" id="IPR042197">
    <property type="entry name" value="Apaf_helical"/>
</dbReference>
<dbReference type="Proteomes" id="UP001497457">
    <property type="component" value="Chromosome 17b"/>
</dbReference>
<feature type="domain" description="Disease resistance protein winged helix" evidence="3">
    <location>
        <begin position="102"/>
        <end position="170"/>
    </location>
</feature>
<evidence type="ECO:0000256" key="2">
    <source>
        <dbReference type="ARBA" id="ARBA00022821"/>
    </source>
</evidence>
<dbReference type="PANTHER" id="PTHR23155:SF1165">
    <property type="entry name" value="OS11G0676100 PROTEIN"/>
    <property type="match status" value="1"/>
</dbReference>
<dbReference type="InterPro" id="IPR055414">
    <property type="entry name" value="LRR_R13L4/SHOC2-like"/>
</dbReference>
<dbReference type="EMBL" id="OZ075127">
    <property type="protein sequence ID" value="CAL4951682.1"/>
    <property type="molecule type" value="Genomic_DNA"/>
</dbReference>
<protein>
    <recommendedName>
        <fullName evidence="7">NB-ARC domain-containing protein</fullName>
    </recommendedName>
</protein>
<dbReference type="Pfam" id="PF23559">
    <property type="entry name" value="WHD_DRP"/>
    <property type="match status" value="1"/>
</dbReference>
<proteinExistence type="predicted"/>
<gene>
    <name evidence="5" type="ORF">URODEC1_LOCUS39053</name>
</gene>
<keyword evidence="2" id="KW-0611">Plant defense</keyword>
<sequence length="544" mass="62113">MSQGVGWELLWKSMNINEEKEVHNLRHIGLKIVQICGGLPLAIRIIASVLETKKRTEIEWHKVLSNDAWSIKKLPAELRGVMYLSYDQLPQNLKKCFLYCALYPKDWTMHRDDLVRFWVAEGFIENQQGQLMEDIAEEYYYELISLNLIVPDPGYVDLRACRMHIPLWNLAQHLSGEECFIGDPQLLEGKSISKLQRVSVVTDKDTVVFPTVDKEQIRVRTLINFSGKPLTAQTSIFKRLQYVRVLDLSVSSIQNIPDYITCLVHLHLFNLNDTSITYLPETIGSLKFLQVLDLQRCNNLHKLPLAISQLCNLRRLGLKGSPINQVPKAPPLAISENQGATAVTKIGPEFVGNGVGNPGSTEAVAFPKLELFIEEMPNWEEWAFVEEGETAARKEGGEDGAAAKQIGKAPPPRMRLLPRLKELYLEHCPKLRALPRQLGMEATSLNKLQLRDLDSIKVVEDLRFLYEVLLIFACDGLERVSNVPQVRELRVGPCPNLRCVERLDNMHQLFLPEYMQEVSSQWLPGLQEQHRQLHGEDLDVYAWR</sequence>
<dbReference type="SUPFAM" id="SSF52058">
    <property type="entry name" value="L domain-like"/>
    <property type="match status" value="1"/>
</dbReference>
<reference evidence="5" key="1">
    <citation type="submission" date="2024-10" db="EMBL/GenBank/DDBJ databases">
        <authorList>
            <person name="Ryan C."/>
        </authorList>
    </citation>
    <scope>NUCLEOTIDE SEQUENCE [LARGE SCALE GENOMIC DNA]</scope>
</reference>
<evidence type="ECO:0000313" key="6">
    <source>
        <dbReference type="Proteomes" id="UP001497457"/>
    </source>
</evidence>
<dbReference type="SUPFAM" id="SSF52540">
    <property type="entry name" value="P-loop containing nucleoside triphosphate hydrolases"/>
    <property type="match status" value="1"/>
</dbReference>
<dbReference type="Gene3D" id="1.10.10.10">
    <property type="entry name" value="Winged helix-like DNA-binding domain superfamily/Winged helix DNA-binding domain"/>
    <property type="match status" value="1"/>
</dbReference>
<dbReference type="AlphaFoldDB" id="A0ABC8Z0V5"/>
<evidence type="ECO:0008006" key="7">
    <source>
        <dbReference type="Google" id="ProtNLM"/>
    </source>
</evidence>
<dbReference type="InterPro" id="IPR058922">
    <property type="entry name" value="WHD_DRP"/>
</dbReference>
<dbReference type="GO" id="GO:0042742">
    <property type="term" value="P:defense response to bacterium"/>
    <property type="evidence" value="ECO:0007669"/>
    <property type="project" value="UniProtKB-ARBA"/>
</dbReference>
<evidence type="ECO:0000256" key="1">
    <source>
        <dbReference type="ARBA" id="ARBA00022737"/>
    </source>
</evidence>
<name>A0ABC8Z0V5_9POAL</name>
<feature type="domain" description="Disease resistance R13L4/SHOC-2-like LRR" evidence="4">
    <location>
        <begin position="219"/>
        <end position="319"/>
    </location>
</feature>
<dbReference type="PRINTS" id="PR00364">
    <property type="entry name" value="DISEASERSIST"/>
</dbReference>
<accession>A0ABC8Z0V5</accession>
<dbReference type="GO" id="GO:0009626">
    <property type="term" value="P:plant-type hypersensitive response"/>
    <property type="evidence" value="ECO:0007669"/>
    <property type="project" value="UniProtKB-ARBA"/>
</dbReference>
<evidence type="ECO:0000313" key="5">
    <source>
        <dbReference type="EMBL" id="CAL4951682.1"/>
    </source>
</evidence>
<dbReference type="InterPro" id="IPR027417">
    <property type="entry name" value="P-loop_NTPase"/>
</dbReference>
<keyword evidence="6" id="KW-1185">Reference proteome</keyword>
<dbReference type="Gene3D" id="3.80.10.10">
    <property type="entry name" value="Ribonuclease Inhibitor"/>
    <property type="match status" value="1"/>
</dbReference>
<dbReference type="Gene3D" id="1.10.8.430">
    <property type="entry name" value="Helical domain of apoptotic protease-activating factors"/>
    <property type="match status" value="1"/>
</dbReference>
<dbReference type="FunFam" id="1.10.10.10:FF:000322">
    <property type="entry name" value="Probable disease resistance protein At1g63360"/>
    <property type="match status" value="1"/>
</dbReference>
<dbReference type="InterPro" id="IPR044974">
    <property type="entry name" value="Disease_R_plants"/>
</dbReference>
<evidence type="ECO:0000259" key="3">
    <source>
        <dbReference type="Pfam" id="PF23559"/>
    </source>
</evidence>
<evidence type="ECO:0000259" key="4">
    <source>
        <dbReference type="Pfam" id="PF23598"/>
    </source>
</evidence>
<dbReference type="InterPro" id="IPR032675">
    <property type="entry name" value="LRR_dom_sf"/>
</dbReference>
<keyword evidence="1" id="KW-0677">Repeat</keyword>
<dbReference type="PANTHER" id="PTHR23155">
    <property type="entry name" value="DISEASE RESISTANCE PROTEIN RP"/>
    <property type="match status" value="1"/>
</dbReference>
<dbReference type="InterPro" id="IPR036388">
    <property type="entry name" value="WH-like_DNA-bd_sf"/>
</dbReference>
<dbReference type="GO" id="GO:0002758">
    <property type="term" value="P:innate immune response-activating signaling pathway"/>
    <property type="evidence" value="ECO:0007669"/>
    <property type="project" value="UniProtKB-ARBA"/>
</dbReference>
<dbReference type="Pfam" id="PF23598">
    <property type="entry name" value="LRR_14"/>
    <property type="match status" value="1"/>
</dbReference>
<organism evidence="5 6">
    <name type="scientific">Urochloa decumbens</name>
    <dbReference type="NCBI Taxonomy" id="240449"/>
    <lineage>
        <taxon>Eukaryota</taxon>
        <taxon>Viridiplantae</taxon>
        <taxon>Streptophyta</taxon>
        <taxon>Embryophyta</taxon>
        <taxon>Tracheophyta</taxon>
        <taxon>Spermatophyta</taxon>
        <taxon>Magnoliopsida</taxon>
        <taxon>Liliopsida</taxon>
        <taxon>Poales</taxon>
        <taxon>Poaceae</taxon>
        <taxon>PACMAD clade</taxon>
        <taxon>Panicoideae</taxon>
        <taxon>Panicodae</taxon>
        <taxon>Paniceae</taxon>
        <taxon>Melinidinae</taxon>
        <taxon>Urochloa</taxon>
    </lineage>
</organism>